<dbReference type="AlphaFoldDB" id="A0A0E9QKS2"/>
<protein>
    <submittedName>
        <fullName evidence="1">Uncharacterized protein</fullName>
    </submittedName>
</protein>
<dbReference type="EMBL" id="GBXM01091879">
    <property type="protein sequence ID" value="JAH16698.1"/>
    <property type="molecule type" value="Transcribed_RNA"/>
</dbReference>
<accession>A0A0E9QKS2</accession>
<reference evidence="1" key="2">
    <citation type="journal article" date="2015" name="Fish Shellfish Immunol.">
        <title>Early steps in the European eel (Anguilla anguilla)-Vibrio vulnificus interaction in the gills: Role of the RtxA13 toxin.</title>
        <authorList>
            <person name="Callol A."/>
            <person name="Pajuelo D."/>
            <person name="Ebbesson L."/>
            <person name="Teles M."/>
            <person name="MacKenzie S."/>
            <person name="Amaro C."/>
        </authorList>
    </citation>
    <scope>NUCLEOTIDE SEQUENCE</scope>
</reference>
<proteinExistence type="predicted"/>
<sequence length="40" mass="4404">MRICLGSSRLPNLLLVLEERVSGKPNNGRSFSLTRDSEAS</sequence>
<reference evidence="1" key="1">
    <citation type="submission" date="2014-11" db="EMBL/GenBank/DDBJ databases">
        <authorList>
            <person name="Amaro Gonzalez C."/>
        </authorList>
    </citation>
    <scope>NUCLEOTIDE SEQUENCE</scope>
</reference>
<organism evidence="1">
    <name type="scientific">Anguilla anguilla</name>
    <name type="common">European freshwater eel</name>
    <name type="synonym">Muraena anguilla</name>
    <dbReference type="NCBI Taxonomy" id="7936"/>
    <lineage>
        <taxon>Eukaryota</taxon>
        <taxon>Metazoa</taxon>
        <taxon>Chordata</taxon>
        <taxon>Craniata</taxon>
        <taxon>Vertebrata</taxon>
        <taxon>Euteleostomi</taxon>
        <taxon>Actinopterygii</taxon>
        <taxon>Neopterygii</taxon>
        <taxon>Teleostei</taxon>
        <taxon>Anguilliformes</taxon>
        <taxon>Anguillidae</taxon>
        <taxon>Anguilla</taxon>
    </lineage>
</organism>
<evidence type="ECO:0000313" key="1">
    <source>
        <dbReference type="EMBL" id="JAH16698.1"/>
    </source>
</evidence>
<name>A0A0E9QKS2_ANGAN</name>